<proteinExistence type="predicted"/>
<evidence type="ECO:0000313" key="2">
    <source>
        <dbReference type="Proteomes" id="UP001057402"/>
    </source>
</evidence>
<protein>
    <submittedName>
        <fullName evidence="1">Uncharacterized protein</fullName>
    </submittedName>
</protein>
<comment type="caution">
    <text evidence="1">The sequence shown here is derived from an EMBL/GenBank/DDBJ whole genome shotgun (WGS) entry which is preliminary data.</text>
</comment>
<accession>A0ACB9QNP1</accession>
<sequence>MDPSYIFHVNFTNDEDEVSFTFRIINESFTMMLELNETGTIQPLSWLSDNRRKNGNSITCNTGEGFLKIPKLKTPDTSVATVDLSLSLTECVQACLNNCSCVAYASDNDIGAGSGCLMWHGDLVDIRTFSGAGQDLYVRVDAAELDNFSIANKLGQGGFGTVYKGVMTDGMEVAAKRLSELSRQGDEEFRNEVNLIAKLQHINLVKMLGFCLQDDEKILVYEYLLNRRLDILLFGKIHFIRS</sequence>
<gene>
    <name evidence="1" type="ORF">MLD38_016788</name>
</gene>
<dbReference type="Proteomes" id="UP001057402">
    <property type="component" value="Chromosome 5"/>
</dbReference>
<organism evidence="1 2">
    <name type="scientific">Melastoma candidum</name>
    <dbReference type="NCBI Taxonomy" id="119954"/>
    <lineage>
        <taxon>Eukaryota</taxon>
        <taxon>Viridiplantae</taxon>
        <taxon>Streptophyta</taxon>
        <taxon>Embryophyta</taxon>
        <taxon>Tracheophyta</taxon>
        <taxon>Spermatophyta</taxon>
        <taxon>Magnoliopsida</taxon>
        <taxon>eudicotyledons</taxon>
        <taxon>Gunneridae</taxon>
        <taxon>Pentapetalae</taxon>
        <taxon>rosids</taxon>
        <taxon>malvids</taxon>
        <taxon>Myrtales</taxon>
        <taxon>Melastomataceae</taxon>
        <taxon>Melastomatoideae</taxon>
        <taxon>Melastomateae</taxon>
        <taxon>Melastoma</taxon>
    </lineage>
</organism>
<keyword evidence="2" id="KW-1185">Reference proteome</keyword>
<evidence type="ECO:0000313" key="1">
    <source>
        <dbReference type="EMBL" id="KAI4368204.1"/>
    </source>
</evidence>
<name>A0ACB9QNP1_9MYRT</name>
<dbReference type="EMBL" id="CM042884">
    <property type="protein sequence ID" value="KAI4368204.1"/>
    <property type="molecule type" value="Genomic_DNA"/>
</dbReference>
<reference evidence="2" key="1">
    <citation type="journal article" date="2023" name="Front. Plant Sci.">
        <title>Chromosomal-level genome assembly of Melastoma candidum provides insights into trichome evolution.</title>
        <authorList>
            <person name="Zhong Y."/>
            <person name="Wu W."/>
            <person name="Sun C."/>
            <person name="Zou P."/>
            <person name="Liu Y."/>
            <person name="Dai S."/>
            <person name="Zhou R."/>
        </authorList>
    </citation>
    <scope>NUCLEOTIDE SEQUENCE [LARGE SCALE GENOMIC DNA]</scope>
</reference>